<feature type="compositionally biased region" description="Basic residues" evidence="1">
    <location>
        <begin position="55"/>
        <end position="67"/>
    </location>
</feature>
<keyword evidence="3" id="KW-1185">Reference proteome</keyword>
<accession>A0AA40K9A5</accession>
<evidence type="ECO:0000313" key="2">
    <source>
        <dbReference type="EMBL" id="KAK0750570.1"/>
    </source>
</evidence>
<organism evidence="2 3">
    <name type="scientific">Schizothecium vesticola</name>
    <dbReference type="NCBI Taxonomy" id="314040"/>
    <lineage>
        <taxon>Eukaryota</taxon>
        <taxon>Fungi</taxon>
        <taxon>Dikarya</taxon>
        <taxon>Ascomycota</taxon>
        <taxon>Pezizomycotina</taxon>
        <taxon>Sordariomycetes</taxon>
        <taxon>Sordariomycetidae</taxon>
        <taxon>Sordariales</taxon>
        <taxon>Schizotheciaceae</taxon>
        <taxon>Schizothecium</taxon>
    </lineage>
</organism>
<reference evidence="2" key="1">
    <citation type="submission" date="2023-06" db="EMBL/GenBank/DDBJ databases">
        <title>Genome-scale phylogeny and comparative genomics of the fungal order Sordariales.</title>
        <authorList>
            <consortium name="Lawrence Berkeley National Laboratory"/>
            <person name="Hensen N."/>
            <person name="Bonometti L."/>
            <person name="Westerberg I."/>
            <person name="Brannstrom I.O."/>
            <person name="Guillou S."/>
            <person name="Cros-Aarteil S."/>
            <person name="Calhoun S."/>
            <person name="Haridas S."/>
            <person name="Kuo A."/>
            <person name="Mondo S."/>
            <person name="Pangilinan J."/>
            <person name="Riley R."/>
            <person name="LaButti K."/>
            <person name="Andreopoulos B."/>
            <person name="Lipzen A."/>
            <person name="Chen C."/>
            <person name="Yanf M."/>
            <person name="Daum C."/>
            <person name="Ng V."/>
            <person name="Clum A."/>
            <person name="Steindorff A."/>
            <person name="Ohm R."/>
            <person name="Martin F."/>
            <person name="Silar P."/>
            <person name="Natvig D."/>
            <person name="Lalanne C."/>
            <person name="Gautier V."/>
            <person name="Ament-velasquez S.L."/>
            <person name="Kruys A."/>
            <person name="Hutchinson M.I."/>
            <person name="Powell A.J."/>
            <person name="Barry K."/>
            <person name="Miller A.N."/>
            <person name="Grigoriev I.V."/>
            <person name="Debuchy R."/>
            <person name="Gladieux P."/>
            <person name="Thoren M.H."/>
            <person name="Johannesson H."/>
        </authorList>
    </citation>
    <scope>NUCLEOTIDE SEQUENCE</scope>
    <source>
        <strain evidence="2">SMH3187-1</strain>
    </source>
</reference>
<gene>
    <name evidence="2" type="ORF">B0T18DRAFT_409144</name>
</gene>
<name>A0AA40K9A5_9PEZI</name>
<evidence type="ECO:0000256" key="1">
    <source>
        <dbReference type="SAM" id="MobiDB-lite"/>
    </source>
</evidence>
<protein>
    <submittedName>
        <fullName evidence="2">Uncharacterized protein</fullName>
    </submittedName>
</protein>
<comment type="caution">
    <text evidence="2">The sequence shown here is derived from an EMBL/GenBank/DDBJ whole genome shotgun (WGS) entry which is preliminary data.</text>
</comment>
<dbReference type="EMBL" id="JAUKUD010000003">
    <property type="protein sequence ID" value="KAK0750570.1"/>
    <property type="molecule type" value="Genomic_DNA"/>
</dbReference>
<dbReference type="AlphaFoldDB" id="A0AA40K9A5"/>
<feature type="region of interest" description="Disordered" evidence="1">
    <location>
        <begin position="48"/>
        <end position="84"/>
    </location>
</feature>
<proteinExistence type="predicted"/>
<dbReference type="Proteomes" id="UP001172155">
    <property type="component" value="Unassembled WGS sequence"/>
</dbReference>
<evidence type="ECO:0000313" key="3">
    <source>
        <dbReference type="Proteomes" id="UP001172155"/>
    </source>
</evidence>
<sequence length="84" mass="9520">MASPPRNPLVPELSSQPSEPTLHRRAPPHWPIMQDTWQYHIRPCRSAALSLSPPRRSRQKQVSKAKSRVSIPSSSTAIRQKHPP</sequence>
<feature type="compositionally biased region" description="Polar residues" evidence="1">
    <location>
        <begin position="68"/>
        <end position="78"/>
    </location>
</feature>
<feature type="region of interest" description="Disordered" evidence="1">
    <location>
        <begin position="1"/>
        <end position="28"/>
    </location>
</feature>